<sequence>MRAWSGTISTILDGVRAARPARRGPPRHRDRARPCADRLDRLAGGSAVGSRWCTAVFLLDEPTNARGRVVGVLEPVREIAAAGRTVVMVQHGLATADPPRRPPATLRDVIFVSSPPGPAARVRTRFTGDAARPWCRLCVW</sequence>
<gene>
    <name evidence="1" type="ORF">ACFFNX_44040</name>
</gene>
<evidence type="ECO:0000313" key="1">
    <source>
        <dbReference type="EMBL" id="MFB9839139.1"/>
    </source>
</evidence>
<name>A0ABV5YVQ9_9ACTN</name>
<reference evidence="1 2" key="1">
    <citation type="submission" date="2024-09" db="EMBL/GenBank/DDBJ databases">
        <authorList>
            <person name="Sun Q."/>
            <person name="Mori K."/>
        </authorList>
    </citation>
    <scope>NUCLEOTIDE SEQUENCE [LARGE SCALE GENOMIC DNA]</scope>
    <source>
        <strain evidence="1 2">TBRC 0563</strain>
    </source>
</reference>
<dbReference type="Proteomes" id="UP001589627">
    <property type="component" value="Unassembled WGS sequence"/>
</dbReference>
<protein>
    <submittedName>
        <fullName evidence="1">Uncharacterized protein</fullName>
    </submittedName>
</protein>
<dbReference type="EMBL" id="JBHLZP010000645">
    <property type="protein sequence ID" value="MFB9839139.1"/>
    <property type="molecule type" value="Genomic_DNA"/>
</dbReference>
<keyword evidence="2" id="KW-1185">Reference proteome</keyword>
<proteinExistence type="predicted"/>
<comment type="caution">
    <text evidence="1">The sequence shown here is derived from an EMBL/GenBank/DDBJ whole genome shotgun (WGS) entry which is preliminary data.</text>
</comment>
<dbReference type="RefSeq" id="WP_378212219.1">
    <property type="nucleotide sequence ID" value="NZ_JBHLZP010000645.1"/>
</dbReference>
<evidence type="ECO:0000313" key="2">
    <source>
        <dbReference type="Proteomes" id="UP001589627"/>
    </source>
</evidence>
<accession>A0ABV5YVQ9</accession>
<organism evidence="1 2">
    <name type="scientific">Actinoallomurus acaciae</name>
    <dbReference type="NCBI Taxonomy" id="502577"/>
    <lineage>
        <taxon>Bacteria</taxon>
        <taxon>Bacillati</taxon>
        <taxon>Actinomycetota</taxon>
        <taxon>Actinomycetes</taxon>
        <taxon>Streptosporangiales</taxon>
        <taxon>Thermomonosporaceae</taxon>
        <taxon>Actinoallomurus</taxon>
    </lineage>
</organism>